<name>A0A9D1K5P8_9BACT</name>
<dbReference type="InterPro" id="IPR051805">
    <property type="entry name" value="Dehydratase_Activator_Redct"/>
</dbReference>
<proteinExistence type="predicted"/>
<gene>
    <name evidence="1" type="ORF">IAD41_08540</name>
</gene>
<dbReference type="PANTHER" id="PTHR32329:SF2">
    <property type="entry name" value="BIFUNCTIONAL PROTEIN [INCLUDES 2-HYDROXYACYL-COA DEHYDRATASE (N-TER) AND ITS ACTIVATOR DOMAIN (C_TERM)"/>
    <property type="match status" value="1"/>
</dbReference>
<dbReference type="InterPro" id="IPR010327">
    <property type="entry name" value="FldB/FldC_alpha/beta"/>
</dbReference>
<sequence>MENTENEFQSIMEDTIPAKDRVIAWPRMGRIDIPLKALLLSLGAKVVIPPPNSNEALEIGVRNSIEGICLPYKLNLANYIMALDKGANTLMMFQAPGSCRLGNYTKMAQKTLKSMGYEFDLVIFDMYKSKMKQTLHAFWHVTHCINPWRYYKGFSLGFNKFFAIDMAERLLFYTRPRELNKGDAEKCYNKWLQIIDETNSVWQAKRLKKQVIEDFKKIPIDKDKKVPIVYLIGEFFVLLDPYTNQNIEKELGDMGVEVQRQIMFGDWLEHVLKPSLLYKRESHRARSVRYASPYMKRAIGGECIETIGDTVYAAKHGVDGVIHISPFSCMPEIVAQNILPKVSKNEDIPILSLVLDEQTGKAGYLTRIEAFIDLIKRKKMKKN</sequence>
<reference evidence="1" key="1">
    <citation type="submission" date="2020-10" db="EMBL/GenBank/DDBJ databases">
        <authorList>
            <person name="Gilroy R."/>
        </authorList>
    </citation>
    <scope>NUCLEOTIDE SEQUENCE</scope>
    <source>
        <strain evidence="1">CHK152-2994</strain>
    </source>
</reference>
<comment type="caution">
    <text evidence="1">The sequence shown here is derived from an EMBL/GenBank/DDBJ whole genome shotgun (WGS) entry which is preliminary data.</text>
</comment>
<evidence type="ECO:0008006" key="3">
    <source>
        <dbReference type="Google" id="ProtNLM"/>
    </source>
</evidence>
<protein>
    <recommendedName>
        <fullName evidence="3">DUF2229 domain-containing protein</fullName>
    </recommendedName>
</protein>
<accession>A0A9D1K5P8</accession>
<organism evidence="1 2">
    <name type="scientific">Candidatus Scatenecus faecavium</name>
    <dbReference type="NCBI Taxonomy" id="2840915"/>
    <lineage>
        <taxon>Bacteria</taxon>
        <taxon>Candidatus Scatenecus</taxon>
    </lineage>
</organism>
<evidence type="ECO:0000313" key="2">
    <source>
        <dbReference type="Proteomes" id="UP000824139"/>
    </source>
</evidence>
<dbReference type="Pfam" id="PF06050">
    <property type="entry name" value="HGD-D"/>
    <property type="match status" value="1"/>
</dbReference>
<reference evidence="1" key="2">
    <citation type="journal article" date="2021" name="PeerJ">
        <title>Extensive microbial diversity within the chicken gut microbiome revealed by metagenomics and culture.</title>
        <authorList>
            <person name="Gilroy R."/>
            <person name="Ravi A."/>
            <person name="Getino M."/>
            <person name="Pursley I."/>
            <person name="Horton D.L."/>
            <person name="Alikhan N.F."/>
            <person name="Baker D."/>
            <person name="Gharbi K."/>
            <person name="Hall N."/>
            <person name="Watson M."/>
            <person name="Adriaenssens E.M."/>
            <person name="Foster-Nyarko E."/>
            <person name="Jarju S."/>
            <person name="Secka A."/>
            <person name="Antonio M."/>
            <person name="Oren A."/>
            <person name="Chaudhuri R.R."/>
            <person name="La Ragione R."/>
            <person name="Hildebrand F."/>
            <person name="Pallen M.J."/>
        </authorList>
    </citation>
    <scope>NUCLEOTIDE SEQUENCE</scope>
    <source>
        <strain evidence="1">CHK152-2994</strain>
    </source>
</reference>
<evidence type="ECO:0000313" key="1">
    <source>
        <dbReference type="EMBL" id="HIS83634.1"/>
    </source>
</evidence>
<dbReference type="Gene3D" id="3.40.50.11900">
    <property type="match status" value="1"/>
</dbReference>
<dbReference type="PANTHER" id="PTHR32329">
    <property type="entry name" value="BIFUNCTIONAL PROTEIN [INCLUDES 2-HYDROXYACYL-COA DEHYDRATASE (N-TER) AND ITS ACTIVATOR DOMAIN (C_TERM)-RELATED"/>
    <property type="match status" value="1"/>
</dbReference>
<dbReference type="AlphaFoldDB" id="A0A9D1K5P8"/>
<dbReference type="Proteomes" id="UP000824139">
    <property type="component" value="Unassembled WGS sequence"/>
</dbReference>
<dbReference type="EMBL" id="DVJO01000182">
    <property type="protein sequence ID" value="HIS83634.1"/>
    <property type="molecule type" value="Genomic_DNA"/>
</dbReference>